<dbReference type="Pfam" id="PF00583">
    <property type="entry name" value="Acetyltransf_1"/>
    <property type="match status" value="1"/>
</dbReference>
<dbReference type="PANTHER" id="PTHR47426:SF3">
    <property type="entry name" value="GCN5-RELATED N-ACETYLTRANSFERASE 6, CHLOROPLASTIC"/>
    <property type="match status" value="1"/>
</dbReference>
<comment type="caution">
    <text evidence="2">The sequence shown here is derived from an EMBL/GenBank/DDBJ whole genome shotgun (WGS) entry which is preliminary data.</text>
</comment>
<proteinExistence type="predicted"/>
<dbReference type="OrthoDB" id="9799092at2"/>
<dbReference type="Proteomes" id="UP000267430">
    <property type="component" value="Unassembled WGS sequence"/>
</dbReference>
<accession>A0A3S0W2J5</accession>
<gene>
    <name evidence="2" type="ORF">ELQ35_20785</name>
</gene>
<dbReference type="EMBL" id="RYZZ01000044">
    <property type="protein sequence ID" value="RUQ25105.1"/>
    <property type="molecule type" value="Genomic_DNA"/>
</dbReference>
<dbReference type="RefSeq" id="WP_126867092.1">
    <property type="nucleotide sequence ID" value="NZ_JAUSTX010000033.1"/>
</dbReference>
<organism evidence="2 3">
    <name type="scientific">Peribacillus cavernae</name>
    <dbReference type="NCBI Taxonomy" id="1674310"/>
    <lineage>
        <taxon>Bacteria</taxon>
        <taxon>Bacillati</taxon>
        <taxon>Bacillota</taxon>
        <taxon>Bacilli</taxon>
        <taxon>Bacillales</taxon>
        <taxon>Bacillaceae</taxon>
        <taxon>Peribacillus</taxon>
    </lineage>
</organism>
<protein>
    <submittedName>
        <fullName evidence="2">GNAT family N-acetyltransferase</fullName>
    </submittedName>
</protein>
<keyword evidence="3" id="KW-1185">Reference proteome</keyword>
<evidence type="ECO:0000259" key="1">
    <source>
        <dbReference type="PROSITE" id="PS51186"/>
    </source>
</evidence>
<dbReference type="InterPro" id="IPR016181">
    <property type="entry name" value="Acyl_CoA_acyltransferase"/>
</dbReference>
<dbReference type="GO" id="GO:0016747">
    <property type="term" value="F:acyltransferase activity, transferring groups other than amino-acyl groups"/>
    <property type="evidence" value="ECO:0007669"/>
    <property type="project" value="InterPro"/>
</dbReference>
<dbReference type="InterPro" id="IPR000182">
    <property type="entry name" value="GNAT_dom"/>
</dbReference>
<sequence length="149" mass="17334">MRLEALKSNSEAFSSSYEEEKEFSIEKFENRLKEDVSFTFGAFDNRQLLGVVTLFMEKKNKLKHRANIAAMYVYPERRRSGIGRSLMIEAIQKAKEIEGIEQIYLTVVSNNKPAKSLYHFLGFNTYGIDKKALIIDHTYFDDELMVLFV</sequence>
<dbReference type="CDD" id="cd04301">
    <property type="entry name" value="NAT_SF"/>
    <property type="match status" value="1"/>
</dbReference>
<keyword evidence="2" id="KW-0808">Transferase</keyword>
<dbReference type="Gene3D" id="3.40.630.30">
    <property type="match status" value="1"/>
</dbReference>
<reference evidence="2 3" key="1">
    <citation type="submission" date="2018-12" db="EMBL/GenBank/DDBJ databases">
        <title>Bacillus chawlae sp. nov., Bacillus glennii sp. nov., and Bacillus saganii sp. nov. Isolated from the Vehicle Assembly Building at Kennedy Space Center where the Viking Spacecraft were Assembled.</title>
        <authorList>
            <person name="Seuylemezian A."/>
            <person name="Vaishampayan P."/>
        </authorList>
    </citation>
    <scope>NUCLEOTIDE SEQUENCE [LARGE SCALE GENOMIC DNA]</scope>
    <source>
        <strain evidence="2 3">L5</strain>
    </source>
</reference>
<dbReference type="PANTHER" id="PTHR47426">
    <property type="entry name" value="ACYL-COA N-ACYLTRANSFERASES (NAT) SUPERFAMILY PROTEIN"/>
    <property type="match status" value="1"/>
</dbReference>
<name>A0A3S0W2J5_9BACI</name>
<evidence type="ECO:0000313" key="2">
    <source>
        <dbReference type="EMBL" id="RUQ25105.1"/>
    </source>
</evidence>
<feature type="domain" description="N-acetyltransferase" evidence="1">
    <location>
        <begin position="1"/>
        <end position="149"/>
    </location>
</feature>
<evidence type="ECO:0000313" key="3">
    <source>
        <dbReference type="Proteomes" id="UP000267430"/>
    </source>
</evidence>
<dbReference type="SUPFAM" id="SSF55729">
    <property type="entry name" value="Acyl-CoA N-acyltransferases (Nat)"/>
    <property type="match status" value="1"/>
</dbReference>
<dbReference type="PROSITE" id="PS51186">
    <property type="entry name" value="GNAT"/>
    <property type="match status" value="1"/>
</dbReference>
<dbReference type="AlphaFoldDB" id="A0A3S0W2J5"/>